<feature type="transmembrane region" description="Helical" evidence="9">
    <location>
        <begin position="301"/>
        <end position="323"/>
    </location>
</feature>
<dbReference type="AlphaFoldDB" id="A0A2G2WXW3"/>
<dbReference type="InterPro" id="IPR004316">
    <property type="entry name" value="SWEET_rpt"/>
</dbReference>
<dbReference type="GO" id="GO:0051260">
    <property type="term" value="P:protein homooligomerization"/>
    <property type="evidence" value="ECO:0007669"/>
    <property type="project" value="UniProtKB-ARBA"/>
</dbReference>
<comment type="similarity">
    <text evidence="2">Belongs to the SWEET sugar transporter family.</text>
</comment>
<dbReference type="EMBL" id="MLFT02000004">
    <property type="protein sequence ID" value="PHT50040.1"/>
    <property type="molecule type" value="Genomic_DNA"/>
</dbReference>
<organism evidence="11 12">
    <name type="scientific">Capsicum baccatum</name>
    <name type="common">Peruvian pepper</name>
    <dbReference type="NCBI Taxonomy" id="33114"/>
    <lineage>
        <taxon>Eukaryota</taxon>
        <taxon>Viridiplantae</taxon>
        <taxon>Streptophyta</taxon>
        <taxon>Embryophyta</taxon>
        <taxon>Tracheophyta</taxon>
        <taxon>Spermatophyta</taxon>
        <taxon>Magnoliopsida</taxon>
        <taxon>eudicotyledons</taxon>
        <taxon>Gunneridae</taxon>
        <taxon>Pentapetalae</taxon>
        <taxon>asterids</taxon>
        <taxon>lamiids</taxon>
        <taxon>Solanales</taxon>
        <taxon>Solanaceae</taxon>
        <taxon>Solanoideae</taxon>
        <taxon>Capsiceae</taxon>
        <taxon>Capsicum</taxon>
    </lineage>
</organism>
<evidence type="ECO:0000256" key="3">
    <source>
        <dbReference type="ARBA" id="ARBA00022448"/>
    </source>
</evidence>
<evidence type="ECO:0000313" key="11">
    <source>
        <dbReference type="EMBL" id="PHT50040.1"/>
    </source>
</evidence>
<dbReference type="Proteomes" id="UP000224567">
    <property type="component" value="Unassembled WGS sequence"/>
</dbReference>
<reference evidence="12" key="2">
    <citation type="journal article" date="2017" name="J. Anim. Genet.">
        <title>Multiple reference genome sequences of hot pepper reveal the massive evolution of plant disease resistance genes by retroduplication.</title>
        <authorList>
            <person name="Kim S."/>
            <person name="Park J."/>
            <person name="Yeom S.-I."/>
            <person name="Kim Y.-M."/>
            <person name="Seo E."/>
            <person name="Kim K.-T."/>
            <person name="Kim M.-S."/>
            <person name="Lee J.M."/>
            <person name="Cheong K."/>
            <person name="Shin H.-S."/>
            <person name="Kim S.-B."/>
            <person name="Han K."/>
            <person name="Lee J."/>
            <person name="Park M."/>
            <person name="Lee H.-A."/>
            <person name="Lee H.-Y."/>
            <person name="Lee Y."/>
            <person name="Oh S."/>
            <person name="Lee J.H."/>
            <person name="Choi E."/>
            <person name="Choi E."/>
            <person name="Lee S.E."/>
            <person name="Jeon J."/>
            <person name="Kim H."/>
            <person name="Choi G."/>
            <person name="Song H."/>
            <person name="Lee J."/>
            <person name="Lee S.-C."/>
            <person name="Kwon J.-K."/>
            <person name="Lee H.-Y."/>
            <person name="Koo N."/>
            <person name="Hong Y."/>
            <person name="Kim R.W."/>
            <person name="Kang W.-H."/>
            <person name="Huh J.H."/>
            <person name="Kang B.-C."/>
            <person name="Yang T.-J."/>
            <person name="Lee Y.-H."/>
            <person name="Bennetzen J.L."/>
            <person name="Choi D."/>
        </authorList>
    </citation>
    <scope>NUCLEOTIDE SEQUENCE [LARGE SCALE GENOMIC DNA]</scope>
    <source>
        <strain evidence="12">cv. PBC81</strain>
    </source>
</reference>
<dbReference type="Gene3D" id="1.20.1280.290">
    <property type="match status" value="1"/>
</dbReference>
<keyword evidence="8 9" id="KW-0472">Membrane</keyword>
<dbReference type="PANTHER" id="PTHR10791">
    <property type="entry name" value="RAG1-ACTIVATING PROTEIN 1"/>
    <property type="match status" value="1"/>
</dbReference>
<dbReference type="GO" id="GO:0016020">
    <property type="term" value="C:membrane"/>
    <property type="evidence" value="ECO:0007669"/>
    <property type="project" value="InterPro"/>
</dbReference>
<dbReference type="GO" id="GO:0051119">
    <property type="term" value="F:sugar transmembrane transporter activity"/>
    <property type="evidence" value="ECO:0007669"/>
    <property type="project" value="InterPro"/>
</dbReference>
<gene>
    <name evidence="11" type="ORF">CQW23_09787</name>
</gene>
<dbReference type="Pfam" id="PF00078">
    <property type="entry name" value="RVT_1"/>
    <property type="match status" value="1"/>
</dbReference>
<keyword evidence="12" id="KW-1185">Reference proteome</keyword>
<name>A0A2G2WXW3_CAPBA</name>
<dbReference type="PROSITE" id="PS50878">
    <property type="entry name" value="RT_POL"/>
    <property type="match status" value="1"/>
</dbReference>
<evidence type="ECO:0000256" key="8">
    <source>
        <dbReference type="ARBA" id="ARBA00023136"/>
    </source>
</evidence>
<dbReference type="InterPro" id="IPR047664">
    <property type="entry name" value="SWEET"/>
</dbReference>
<keyword evidence="4 11" id="KW-0762">Sugar transport</keyword>
<sequence length="381" mass="43118">MVFINLEKAYDKVPREVLWRCWEVGGVPVAYIRSIKDMYDGAKTRVRTAGGDSEPFLSCQGLHPGSTLSPFLFVLVMDVLMRRIQGGAFMGDRVRNVTIREKVGVALMEDKMREVRLKWFGHVMRRGINALVRRYERLALDGFRRWPGGNLCVDFPNICTQEREGQNLWIPPCGPVHLLMPGLGFPASIRGYKRKLLCGFAFTVSCIMMYGSPLSVMAFYSPLPYVGYSIILSHGVWEVEVLRWWLGVEVLAVVVLMRWRLVIEAVRAVVAGGLRLEMKVVIGGGCAMEVRLVIKSKSVEYMPFFLSLSVFICSILWSIFALLGKDPFILVPNGIGTLLGAVQLILYAIYRDNRREVKKDEMNESLEKRTGEIQDKKLANT</sequence>
<evidence type="ECO:0000256" key="5">
    <source>
        <dbReference type="ARBA" id="ARBA00022692"/>
    </source>
</evidence>
<reference evidence="11 12" key="1">
    <citation type="journal article" date="2017" name="Genome Biol.">
        <title>New reference genome sequences of hot pepper reveal the massive evolution of plant disease-resistance genes by retroduplication.</title>
        <authorList>
            <person name="Kim S."/>
            <person name="Park J."/>
            <person name="Yeom S.I."/>
            <person name="Kim Y.M."/>
            <person name="Seo E."/>
            <person name="Kim K.T."/>
            <person name="Kim M.S."/>
            <person name="Lee J.M."/>
            <person name="Cheong K."/>
            <person name="Shin H.S."/>
            <person name="Kim S.B."/>
            <person name="Han K."/>
            <person name="Lee J."/>
            <person name="Park M."/>
            <person name="Lee H.A."/>
            <person name="Lee H.Y."/>
            <person name="Lee Y."/>
            <person name="Oh S."/>
            <person name="Lee J.H."/>
            <person name="Choi E."/>
            <person name="Choi E."/>
            <person name="Lee S.E."/>
            <person name="Jeon J."/>
            <person name="Kim H."/>
            <person name="Choi G."/>
            <person name="Song H."/>
            <person name="Lee J."/>
            <person name="Lee S.C."/>
            <person name="Kwon J.K."/>
            <person name="Lee H.Y."/>
            <person name="Koo N."/>
            <person name="Hong Y."/>
            <person name="Kim R.W."/>
            <person name="Kang W.H."/>
            <person name="Huh J.H."/>
            <person name="Kang B.C."/>
            <person name="Yang T.J."/>
            <person name="Lee Y.H."/>
            <person name="Bennetzen J.L."/>
            <person name="Choi D."/>
        </authorList>
    </citation>
    <scope>NUCLEOTIDE SEQUENCE [LARGE SCALE GENOMIC DNA]</scope>
    <source>
        <strain evidence="12">cv. PBC81</strain>
    </source>
</reference>
<evidence type="ECO:0000256" key="9">
    <source>
        <dbReference type="SAM" id="Phobius"/>
    </source>
</evidence>
<dbReference type="PANTHER" id="PTHR10791:SF139">
    <property type="entry name" value="BIDIRECTIONAL SUGAR TRANSPORTER SWEET"/>
    <property type="match status" value="1"/>
</dbReference>
<feature type="transmembrane region" description="Helical" evidence="9">
    <location>
        <begin position="241"/>
        <end position="259"/>
    </location>
</feature>
<comment type="caution">
    <text evidence="11">The sequence shown here is derived from an EMBL/GenBank/DDBJ whole genome shotgun (WGS) entry which is preliminary data.</text>
</comment>
<evidence type="ECO:0000259" key="10">
    <source>
        <dbReference type="PROSITE" id="PS50878"/>
    </source>
</evidence>
<keyword evidence="7 9" id="KW-1133">Transmembrane helix</keyword>
<dbReference type="STRING" id="33114.A0A2G2WXW3"/>
<protein>
    <submittedName>
        <fullName evidence="11">Bidirectional sugar transporter SWEET1b</fullName>
    </submittedName>
</protein>
<keyword evidence="5 9" id="KW-0812">Transmembrane</keyword>
<dbReference type="Pfam" id="PF03083">
    <property type="entry name" value="MtN3_slv"/>
    <property type="match status" value="1"/>
</dbReference>
<evidence type="ECO:0000256" key="2">
    <source>
        <dbReference type="ARBA" id="ARBA00007809"/>
    </source>
</evidence>
<keyword evidence="6" id="KW-0677">Repeat</keyword>
<dbReference type="GO" id="GO:0012505">
    <property type="term" value="C:endomembrane system"/>
    <property type="evidence" value="ECO:0007669"/>
    <property type="project" value="UniProtKB-SubCell"/>
</dbReference>
<comment type="subcellular location">
    <subcellularLocation>
        <location evidence="1">Endomembrane system</location>
        <topology evidence="1">Multi-pass membrane protein</topology>
    </subcellularLocation>
</comment>
<dbReference type="FunFam" id="1.20.1280.290:FF:000002">
    <property type="entry name" value="Bidirectional sugar transporter SWEET"/>
    <property type="match status" value="1"/>
</dbReference>
<keyword evidence="3" id="KW-0813">Transport</keyword>
<dbReference type="InterPro" id="IPR000477">
    <property type="entry name" value="RT_dom"/>
</dbReference>
<accession>A0A2G2WXW3</accession>
<feature type="domain" description="Reverse transcriptase" evidence="10">
    <location>
        <begin position="1"/>
        <end position="151"/>
    </location>
</feature>
<dbReference type="OrthoDB" id="1306011at2759"/>
<proteinExistence type="inferred from homology"/>
<evidence type="ECO:0000256" key="4">
    <source>
        <dbReference type="ARBA" id="ARBA00022597"/>
    </source>
</evidence>
<evidence type="ECO:0000256" key="6">
    <source>
        <dbReference type="ARBA" id="ARBA00022737"/>
    </source>
</evidence>
<evidence type="ECO:0000313" key="12">
    <source>
        <dbReference type="Proteomes" id="UP000224567"/>
    </source>
</evidence>
<evidence type="ECO:0000256" key="7">
    <source>
        <dbReference type="ARBA" id="ARBA00022989"/>
    </source>
</evidence>
<evidence type="ECO:0000256" key="1">
    <source>
        <dbReference type="ARBA" id="ARBA00004127"/>
    </source>
</evidence>
<feature type="transmembrane region" description="Helical" evidence="9">
    <location>
        <begin position="196"/>
        <end position="221"/>
    </location>
</feature>
<feature type="transmembrane region" description="Helical" evidence="9">
    <location>
        <begin position="329"/>
        <end position="350"/>
    </location>
</feature>